<dbReference type="PANTHER" id="PTHR12714:SF9">
    <property type="entry name" value="PROTEIN-S-ISOPRENYLCYSTEINE O-METHYLTRANSFERASE"/>
    <property type="match status" value="1"/>
</dbReference>
<keyword evidence="6" id="KW-0808">Transferase</keyword>
<dbReference type="Gene3D" id="1.20.120.1630">
    <property type="match status" value="1"/>
</dbReference>
<dbReference type="InterPro" id="IPR007269">
    <property type="entry name" value="ICMT_MeTrfase"/>
</dbReference>
<dbReference type="PANTHER" id="PTHR12714">
    <property type="entry name" value="PROTEIN-S ISOPRENYLCYSTEINE O-METHYLTRANSFERASE"/>
    <property type="match status" value="1"/>
</dbReference>
<dbReference type="GO" id="GO:0032259">
    <property type="term" value="P:methylation"/>
    <property type="evidence" value="ECO:0007669"/>
    <property type="project" value="UniProtKB-KW"/>
</dbReference>
<gene>
    <name evidence="6" type="ORF">D1869_06910</name>
</gene>
<dbReference type="KEGG" id="soh:D1869_06910"/>
<dbReference type="EMBL" id="CP045484">
    <property type="protein sequence ID" value="QGR16933.1"/>
    <property type="molecule type" value="Genomic_DNA"/>
</dbReference>
<evidence type="ECO:0000256" key="3">
    <source>
        <dbReference type="ARBA" id="ARBA00022989"/>
    </source>
</evidence>
<comment type="subcellular location">
    <subcellularLocation>
        <location evidence="1">Membrane</location>
        <topology evidence="1">Multi-pass membrane protein</topology>
    </subcellularLocation>
</comment>
<name>A0A650CGM1_SULOH</name>
<proteinExistence type="predicted"/>
<keyword evidence="6" id="KW-0489">Methyltransferase</keyword>
<keyword evidence="4 5" id="KW-0472">Membrane</keyword>
<dbReference type="OrthoDB" id="34778at2157"/>
<dbReference type="GO" id="GO:0016020">
    <property type="term" value="C:membrane"/>
    <property type="evidence" value="ECO:0007669"/>
    <property type="project" value="UniProtKB-SubCell"/>
</dbReference>
<reference evidence="6 7" key="1">
    <citation type="submission" date="2019-10" db="EMBL/GenBank/DDBJ databases">
        <title>Genome Sequences from Six Type Strain Members of the Archaeal Family Sulfolobaceae: Acidianus ambivalens, Acidianus infernus, Metallosphaera prunae, Stygiolobus azoricus, Sulfolobus metallicus, and Sulfurisphaera ohwakuensis.</title>
        <authorList>
            <person name="Counts J.A."/>
            <person name="Kelly R.M."/>
        </authorList>
    </citation>
    <scope>NUCLEOTIDE SEQUENCE [LARGE SCALE GENOMIC DNA]</scope>
    <source>
        <strain evidence="6 7">TA-1</strain>
    </source>
</reference>
<dbReference type="GO" id="GO:0004671">
    <property type="term" value="F:protein C-terminal S-isoprenylcysteine carboxyl O-methyltransferase activity"/>
    <property type="evidence" value="ECO:0007669"/>
    <property type="project" value="InterPro"/>
</dbReference>
<evidence type="ECO:0000313" key="6">
    <source>
        <dbReference type="EMBL" id="QGR16933.1"/>
    </source>
</evidence>
<sequence length="198" mass="23268">MIPIFETQYNENLFYSVYFIVFSVDFIIAYRNMWVRRRAGVKEREFSTFFIFIGALFFTIFFSFFFGYYSYFSGIGELPEAFIYVGLVFMIAGESFRIWAILTLGKYFSPVVTVYSDQRVISWGPYSLVRHPAYGGLLLGVALSLRSLFSLPLVLVDIAVYNYRANLEERLLIQNLGEEYLDYKKRVKKNHSLRILRP</sequence>
<accession>A0A650CGM1</accession>
<keyword evidence="7" id="KW-1185">Reference proteome</keyword>
<dbReference type="Pfam" id="PF04140">
    <property type="entry name" value="ICMT"/>
    <property type="match status" value="1"/>
</dbReference>
<organism evidence="6 7">
    <name type="scientific">Sulfurisphaera ohwakuensis</name>
    <dbReference type="NCBI Taxonomy" id="69656"/>
    <lineage>
        <taxon>Archaea</taxon>
        <taxon>Thermoproteota</taxon>
        <taxon>Thermoprotei</taxon>
        <taxon>Sulfolobales</taxon>
        <taxon>Sulfolobaceae</taxon>
        <taxon>Sulfurisphaera</taxon>
    </lineage>
</organism>
<evidence type="ECO:0000256" key="1">
    <source>
        <dbReference type="ARBA" id="ARBA00004141"/>
    </source>
</evidence>
<dbReference type="Proteomes" id="UP000427373">
    <property type="component" value="Chromosome"/>
</dbReference>
<keyword evidence="3 5" id="KW-1133">Transmembrane helix</keyword>
<protein>
    <submittedName>
        <fullName evidence="6">Isoprenylcysteine carboxylmethyltransferase family protein</fullName>
    </submittedName>
</protein>
<keyword evidence="2 5" id="KW-0812">Transmembrane</keyword>
<feature type="transmembrane region" description="Helical" evidence="5">
    <location>
        <begin position="137"/>
        <end position="161"/>
    </location>
</feature>
<dbReference type="AlphaFoldDB" id="A0A650CGM1"/>
<evidence type="ECO:0000256" key="2">
    <source>
        <dbReference type="ARBA" id="ARBA00022692"/>
    </source>
</evidence>
<feature type="transmembrane region" description="Helical" evidence="5">
    <location>
        <begin position="81"/>
        <end position="100"/>
    </location>
</feature>
<evidence type="ECO:0000256" key="5">
    <source>
        <dbReference type="SAM" id="Phobius"/>
    </source>
</evidence>
<feature type="transmembrane region" description="Helical" evidence="5">
    <location>
        <begin position="13"/>
        <end position="34"/>
    </location>
</feature>
<evidence type="ECO:0000313" key="7">
    <source>
        <dbReference type="Proteomes" id="UP000427373"/>
    </source>
</evidence>
<evidence type="ECO:0000256" key="4">
    <source>
        <dbReference type="ARBA" id="ARBA00023136"/>
    </source>
</evidence>
<feature type="transmembrane region" description="Helical" evidence="5">
    <location>
        <begin position="46"/>
        <end position="69"/>
    </location>
</feature>